<evidence type="ECO:0000313" key="3">
    <source>
        <dbReference type="Proteomes" id="UP001497512"/>
    </source>
</evidence>
<evidence type="ECO:0000313" key="2">
    <source>
        <dbReference type="EMBL" id="CAK9211426.1"/>
    </source>
</evidence>
<evidence type="ECO:0000256" key="1">
    <source>
        <dbReference type="SAM" id="MobiDB-lite"/>
    </source>
</evidence>
<feature type="region of interest" description="Disordered" evidence="1">
    <location>
        <begin position="1"/>
        <end position="20"/>
    </location>
</feature>
<organism evidence="2 3">
    <name type="scientific">Sphagnum troendelagicum</name>
    <dbReference type="NCBI Taxonomy" id="128251"/>
    <lineage>
        <taxon>Eukaryota</taxon>
        <taxon>Viridiplantae</taxon>
        <taxon>Streptophyta</taxon>
        <taxon>Embryophyta</taxon>
        <taxon>Bryophyta</taxon>
        <taxon>Sphagnophytina</taxon>
        <taxon>Sphagnopsida</taxon>
        <taxon>Sphagnales</taxon>
        <taxon>Sphagnaceae</taxon>
        <taxon>Sphagnum</taxon>
    </lineage>
</organism>
<keyword evidence="3" id="KW-1185">Reference proteome</keyword>
<feature type="compositionally biased region" description="Polar residues" evidence="1">
    <location>
        <begin position="1"/>
        <end position="10"/>
    </location>
</feature>
<dbReference type="Proteomes" id="UP001497512">
    <property type="component" value="Chromosome 18"/>
</dbReference>
<feature type="compositionally biased region" description="Basic and acidic residues" evidence="1">
    <location>
        <begin position="11"/>
        <end position="20"/>
    </location>
</feature>
<gene>
    <name evidence="2" type="ORF">CSSPTR1EN2_LOCUS10656</name>
</gene>
<dbReference type="EMBL" id="OZ019910">
    <property type="protein sequence ID" value="CAK9211426.1"/>
    <property type="molecule type" value="Genomic_DNA"/>
</dbReference>
<reference evidence="2" key="1">
    <citation type="submission" date="2024-02" db="EMBL/GenBank/DDBJ databases">
        <authorList>
            <consortium name="ELIXIR-Norway"/>
            <consortium name="Elixir Norway"/>
        </authorList>
    </citation>
    <scope>NUCLEOTIDE SEQUENCE</scope>
</reference>
<protein>
    <submittedName>
        <fullName evidence="2">Uncharacterized protein</fullName>
    </submittedName>
</protein>
<sequence length="119" mass="13480">MDHPCSQSATQHEELRPEEEPYRLFAIPHPRGTNLPKGSVLPSDQVEKLMAVARDGPLNAFMAAWKDFDLNSHVGDKPFLESYNNPSKVPKHAYLDRATLVSHVVRVEQHCILRPPMDN</sequence>
<accession>A0ABP0U2Y3</accession>
<proteinExistence type="predicted"/>
<name>A0ABP0U2Y3_9BRYO</name>